<dbReference type="GO" id="GO:0000155">
    <property type="term" value="F:phosphorelay sensor kinase activity"/>
    <property type="evidence" value="ECO:0007669"/>
    <property type="project" value="InterPro"/>
</dbReference>
<keyword evidence="5" id="KW-0472">Membrane</keyword>
<dbReference type="Gene3D" id="3.30.565.10">
    <property type="entry name" value="Histidine kinase-like ATPase, C-terminal domain"/>
    <property type="match status" value="1"/>
</dbReference>
<dbReference type="GO" id="GO:0046983">
    <property type="term" value="F:protein dimerization activity"/>
    <property type="evidence" value="ECO:0007669"/>
    <property type="project" value="InterPro"/>
</dbReference>
<organism evidence="7 8">
    <name type="scientific">Nonomuraea diastatica</name>
    <dbReference type="NCBI Taxonomy" id="1848329"/>
    <lineage>
        <taxon>Bacteria</taxon>
        <taxon>Bacillati</taxon>
        <taxon>Actinomycetota</taxon>
        <taxon>Actinomycetes</taxon>
        <taxon>Streptosporangiales</taxon>
        <taxon>Streptosporangiaceae</taxon>
        <taxon>Nonomuraea</taxon>
    </lineage>
</organism>
<dbReference type="GO" id="GO:0016020">
    <property type="term" value="C:membrane"/>
    <property type="evidence" value="ECO:0007669"/>
    <property type="project" value="InterPro"/>
</dbReference>
<feature type="coiled-coil region" evidence="4">
    <location>
        <begin position="172"/>
        <end position="199"/>
    </location>
</feature>
<evidence type="ECO:0000256" key="2">
    <source>
        <dbReference type="ARBA" id="ARBA00022777"/>
    </source>
</evidence>
<keyword evidence="8" id="KW-1185">Reference proteome</keyword>
<feature type="domain" description="Histidine kinase" evidence="6">
    <location>
        <begin position="321"/>
        <end position="418"/>
    </location>
</feature>
<sequence>MSDPATRWSAWWPVLTAVGPYALLAFLTVVTVADRRAAGTPLLMDLVTCTLLAVWMLGYQTLRPASRERMPVMAVFFTVLVLLWAALVVRAPWFGFFTPAVYIYAFRILPWPWQPVGVAAVGLVAGTAQAYGVDKSTAVGLAAYGAVVAANVIPMCAFAWVVRRDDQRNEERDRALHEAREANRKLAASLAENAALHEQLLVQARNAGVQDERQRMAREIHDTLAQGFTGVISQLRAAEHAGDDPPGWRRHVAAATELARESLSEARRSVHALRPEPLRSARLGEALAGVAERWSALHEITVEVTTTGTARPIRPEAEAALLRIAQEALANVAKHARATKVGVTLSYLEHEAALDVRDDGGGFDPARLVTAAEGLRADRGGFGLIAMRQRIESVSGTLQVESEPGAGTGISARVPSERAEACA</sequence>
<dbReference type="CDD" id="cd16917">
    <property type="entry name" value="HATPase_UhpB-NarQ-NarX-like"/>
    <property type="match status" value="1"/>
</dbReference>
<dbReference type="Pfam" id="PF02518">
    <property type="entry name" value="HATPase_c"/>
    <property type="match status" value="1"/>
</dbReference>
<dbReference type="InterPro" id="IPR050482">
    <property type="entry name" value="Sensor_HK_TwoCompSys"/>
</dbReference>
<feature type="transmembrane region" description="Helical" evidence="5">
    <location>
        <begin position="139"/>
        <end position="162"/>
    </location>
</feature>
<comment type="caution">
    <text evidence="7">The sequence shown here is derived from an EMBL/GenBank/DDBJ whole genome shotgun (WGS) entry which is preliminary data.</text>
</comment>
<accession>A0A4R4WTZ3</accession>
<evidence type="ECO:0000313" key="8">
    <source>
        <dbReference type="Proteomes" id="UP000294543"/>
    </source>
</evidence>
<evidence type="ECO:0000256" key="5">
    <source>
        <dbReference type="SAM" id="Phobius"/>
    </source>
</evidence>
<dbReference type="InterPro" id="IPR003594">
    <property type="entry name" value="HATPase_dom"/>
</dbReference>
<feature type="transmembrane region" description="Helical" evidence="5">
    <location>
        <begin position="12"/>
        <end position="33"/>
    </location>
</feature>
<dbReference type="PANTHER" id="PTHR24421">
    <property type="entry name" value="NITRATE/NITRITE SENSOR PROTEIN NARX-RELATED"/>
    <property type="match status" value="1"/>
</dbReference>
<dbReference type="InterPro" id="IPR036890">
    <property type="entry name" value="HATPase_C_sf"/>
</dbReference>
<dbReference type="PANTHER" id="PTHR24421:SF62">
    <property type="entry name" value="SENSORY TRANSDUCTION HISTIDINE KINASE"/>
    <property type="match status" value="1"/>
</dbReference>
<keyword evidence="1" id="KW-0808">Transferase</keyword>
<feature type="transmembrane region" description="Helical" evidence="5">
    <location>
        <begin position="39"/>
        <end position="58"/>
    </location>
</feature>
<dbReference type="Pfam" id="PF07730">
    <property type="entry name" value="HisKA_3"/>
    <property type="match status" value="1"/>
</dbReference>
<dbReference type="PIRSF" id="PIRSF037434">
    <property type="entry name" value="STHK_ChrS"/>
    <property type="match status" value="1"/>
</dbReference>
<evidence type="ECO:0000313" key="7">
    <source>
        <dbReference type="EMBL" id="TDD21149.1"/>
    </source>
</evidence>
<protein>
    <submittedName>
        <fullName evidence="7">Sensor histidine kinase</fullName>
    </submittedName>
</protein>
<keyword evidence="3" id="KW-0902">Two-component regulatory system</keyword>
<keyword evidence="5" id="KW-0812">Transmembrane</keyword>
<gene>
    <name evidence="7" type="ORF">E1294_15635</name>
</gene>
<feature type="transmembrane region" description="Helical" evidence="5">
    <location>
        <begin position="70"/>
        <end position="87"/>
    </location>
</feature>
<dbReference type="PROSITE" id="PS50109">
    <property type="entry name" value="HIS_KIN"/>
    <property type="match status" value="1"/>
</dbReference>
<keyword evidence="4" id="KW-0175">Coiled coil</keyword>
<evidence type="ECO:0000259" key="6">
    <source>
        <dbReference type="PROSITE" id="PS50109"/>
    </source>
</evidence>
<dbReference type="InterPro" id="IPR005467">
    <property type="entry name" value="His_kinase_dom"/>
</dbReference>
<evidence type="ECO:0000256" key="4">
    <source>
        <dbReference type="SAM" id="Coils"/>
    </source>
</evidence>
<dbReference type="SMART" id="SM00387">
    <property type="entry name" value="HATPase_c"/>
    <property type="match status" value="1"/>
</dbReference>
<evidence type="ECO:0000256" key="3">
    <source>
        <dbReference type="ARBA" id="ARBA00023012"/>
    </source>
</evidence>
<evidence type="ECO:0000256" key="1">
    <source>
        <dbReference type="ARBA" id="ARBA00022679"/>
    </source>
</evidence>
<keyword evidence="5" id="KW-1133">Transmembrane helix</keyword>
<dbReference type="Proteomes" id="UP000294543">
    <property type="component" value="Unassembled WGS sequence"/>
</dbReference>
<proteinExistence type="predicted"/>
<dbReference type="InterPro" id="IPR011712">
    <property type="entry name" value="Sig_transdc_His_kin_sub3_dim/P"/>
</dbReference>
<name>A0A4R4WTZ3_9ACTN</name>
<reference evidence="7 8" key="1">
    <citation type="submission" date="2019-03" db="EMBL/GenBank/DDBJ databases">
        <title>Draft genome sequences of novel Actinobacteria.</title>
        <authorList>
            <person name="Sahin N."/>
            <person name="Ay H."/>
            <person name="Saygin H."/>
        </authorList>
    </citation>
    <scope>NUCLEOTIDE SEQUENCE [LARGE SCALE GENOMIC DNA]</scope>
    <source>
        <strain evidence="7 8">KC712</strain>
    </source>
</reference>
<dbReference type="InterPro" id="IPR017205">
    <property type="entry name" value="Sig_transdc_His_kinase_ChrS"/>
</dbReference>
<dbReference type="EMBL" id="SMKP01000038">
    <property type="protein sequence ID" value="TDD21149.1"/>
    <property type="molecule type" value="Genomic_DNA"/>
</dbReference>
<dbReference type="Gene3D" id="1.20.5.1930">
    <property type="match status" value="1"/>
</dbReference>
<dbReference type="SUPFAM" id="SSF55874">
    <property type="entry name" value="ATPase domain of HSP90 chaperone/DNA topoisomerase II/histidine kinase"/>
    <property type="match status" value="1"/>
</dbReference>
<keyword evidence="2 7" id="KW-0418">Kinase</keyword>
<dbReference type="OrthoDB" id="144293at2"/>
<dbReference type="AlphaFoldDB" id="A0A4R4WTZ3"/>